<dbReference type="PANTHER" id="PTHR43038">
    <property type="entry name" value="ATP-BINDING CASSETTE, SUB-FAMILY H, MEMBER 1"/>
    <property type="match status" value="1"/>
</dbReference>
<dbReference type="AlphaFoldDB" id="A0AA41R3U1"/>
<dbReference type="PROSITE" id="PS50893">
    <property type="entry name" value="ABC_TRANSPORTER_2"/>
    <property type="match status" value="2"/>
</dbReference>
<dbReference type="SUPFAM" id="SSF52540">
    <property type="entry name" value="P-loop containing nucleoside triphosphate hydrolases"/>
    <property type="match status" value="2"/>
</dbReference>
<evidence type="ECO:0000313" key="5">
    <source>
        <dbReference type="Proteomes" id="UP001165427"/>
    </source>
</evidence>
<reference evidence="4" key="1">
    <citation type="submission" date="2022-04" db="EMBL/GenBank/DDBJ databases">
        <title>Desulfatitalea alkaliphila sp. nov., a novel anaerobic sulfate-reducing bacterium isolated from terrestrial mud volcano, Taman Peninsula, Russia.</title>
        <authorList>
            <person name="Khomyakova M.A."/>
            <person name="Merkel A.Y."/>
            <person name="Slobodkin A.I."/>
        </authorList>
    </citation>
    <scope>NUCLEOTIDE SEQUENCE</scope>
    <source>
        <strain evidence="4">M08but</strain>
    </source>
</reference>
<dbReference type="InterPro" id="IPR027417">
    <property type="entry name" value="P-loop_NTPase"/>
</dbReference>
<dbReference type="EMBL" id="JALJRB010000005">
    <property type="protein sequence ID" value="MCJ8500276.1"/>
    <property type="molecule type" value="Genomic_DNA"/>
</dbReference>
<proteinExistence type="predicted"/>
<evidence type="ECO:0000259" key="3">
    <source>
        <dbReference type="PROSITE" id="PS50893"/>
    </source>
</evidence>
<dbReference type="PROSITE" id="PS00211">
    <property type="entry name" value="ABC_TRANSPORTER_1"/>
    <property type="match status" value="1"/>
</dbReference>
<dbReference type="GO" id="GO:0005524">
    <property type="term" value="F:ATP binding"/>
    <property type="evidence" value="ECO:0007669"/>
    <property type="project" value="UniProtKB-KW"/>
</dbReference>
<evidence type="ECO:0000256" key="1">
    <source>
        <dbReference type="ARBA" id="ARBA00022741"/>
    </source>
</evidence>
<feature type="domain" description="ABC transporter" evidence="3">
    <location>
        <begin position="20"/>
        <end position="257"/>
    </location>
</feature>
<dbReference type="Gene3D" id="3.40.50.300">
    <property type="entry name" value="P-loop containing nucleotide triphosphate hydrolases"/>
    <property type="match status" value="2"/>
</dbReference>
<organism evidence="4 5">
    <name type="scientific">Desulfatitalea alkaliphila</name>
    <dbReference type="NCBI Taxonomy" id="2929485"/>
    <lineage>
        <taxon>Bacteria</taxon>
        <taxon>Pseudomonadati</taxon>
        <taxon>Thermodesulfobacteriota</taxon>
        <taxon>Desulfobacteria</taxon>
        <taxon>Desulfobacterales</taxon>
        <taxon>Desulfosarcinaceae</taxon>
        <taxon>Desulfatitalea</taxon>
    </lineage>
</organism>
<dbReference type="InterPro" id="IPR003439">
    <property type="entry name" value="ABC_transporter-like_ATP-bd"/>
</dbReference>
<sequence length="603" mass="64994">MTTVVRPPDSDPSVTTESVLTARRLTKTFAAAKAKAEVVTALQGVSLKVDRGQVAGLVGADGAGKTTLLRIAAGLLVPTEGTVTVLGLDSARDSLAVQSRVGYMPQRFGLYEDLTVAENMDLYADLQGVPKAERRRRYPRLLAMTGLAPFPRRRAGDLSGGMKQKLGLACALIKSPQLLLLDEPTVGVDPVSRRELWKIVYELAEGEGIGVLLATAYLDEAERCHHVALLHEGRLMAEGPPRAFHDRVRGRVFLIAPPAGVAPRRIHTRLARATGIQDVTIRAGRVRLVTAADAAAGAAFDLPATWRAGMQPAEPCFEDAFMALLPRREAAFAPAAQIDDGAAAVEVGEVVVRTEGLSKYFGAFAAVQDLSFEVRRGEIFGLLGPNGAGKSTTFRMLCGLTTAGGGKLTVAGRDLRRSRARARARLGYMAQRFSLYTQLSVRENLQFYGRAYGLAGARLQARMDWAYAEFGLAAWRDRAAGELPGGYKQRLAMATALLHQPDILFLDEPTSGVDPLARREFWLRINGFAQQGVTVVVTTHFMEESEYCDRMLIMSRGRTLAVGTPEQIRALARSADLPAPTMEDAFIALAEGRAGAASSGAHQ</sequence>
<keyword evidence="5" id="KW-1185">Reference proteome</keyword>
<feature type="domain" description="ABC transporter" evidence="3">
    <location>
        <begin position="352"/>
        <end position="581"/>
    </location>
</feature>
<evidence type="ECO:0000313" key="4">
    <source>
        <dbReference type="EMBL" id="MCJ8500276.1"/>
    </source>
</evidence>
<name>A0AA41R3U1_9BACT</name>
<gene>
    <name evidence="4" type="ORF">MRX98_06790</name>
</gene>
<keyword evidence="1" id="KW-0547">Nucleotide-binding</keyword>
<comment type="caution">
    <text evidence="4">The sequence shown here is derived from an EMBL/GenBank/DDBJ whole genome shotgun (WGS) entry which is preliminary data.</text>
</comment>
<dbReference type="CDD" id="cd03230">
    <property type="entry name" value="ABC_DR_subfamily_A"/>
    <property type="match status" value="2"/>
</dbReference>
<dbReference type="SMART" id="SM00382">
    <property type="entry name" value="AAA"/>
    <property type="match status" value="2"/>
</dbReference>
<dbReference type="Proteomes" id="UP001165427">
    <property type="component" value="Unassembled WGS sequence"/>
</dbReference>
<keyword evidence="2 4" id="KW-0067">ATP-binding</keyword>
<protein>
    <submittedName>
        <fullName evidence="4">ATP-binding cassette domain-containing protein</fullName>
    </submittedName>
</protein>
<dbReference type="PANTHER" id="PTHR43038:SF3">
    <property type="entry name" value="ABC TRANSPORTER G FAMILY MEMBER 20 ISOFORM X1"/>
    <property type="match status" value="1"/>
</dbReference>
<dbReference type="Pfam" id="PF00005">
    <property type="entry name" value="ABC_tran"/>
    <property type="match status" value="2"/>
</dbReference>
<dbReference type="GO" id="GO:0016887">
    <property type="term" value="F:ATP hydrolysis activity"/>
    <property type="evidence" value="ECO:0007669"/>
    <property type="project" value="InterPro"/>
</dbReference>
<dbReference type="RefSeq" id="WP_246904204.1">
    <property type="nucleotide sequence ID" value="NZ_JALJRB010000005.1"/>
</dbReference>
<accession>A0AA41R3U1</accession>
<dbReference type="InterPro" id="IPR003593">
    <property type="entry name" value="AAA+_ATPase"/>
</dbReference>
<dbReference type="InterPro" id="IPR017871">
    <property type="entry name" value="ABC_transporter-like_CS"/>
</dbReference>
<evidence type="ECO:0000256" key="2">
    <source>
        <dbReference type="ARBA" id="ARBA00022840"/>
    </source>
</evidence>